<name>A0A7W7Z363_9BRAD</name>
<feature type="region of interest" description="Disordered" evidence="1">
    <location>
        <begin position="1"/>
        <end position="33"/>
    </location>
</feature>
<reference evidence="2 3" key="1">
    <citation type="submission" date="2020-08" db="EMBL/GenBank/DDBJ databases">
        <title>Genomic Encyclopedia of Type Strains, Phase IV (KMG-IV): sequencing the most valuable type-strain genomes for metagenomic binning, comparative biology and taxonomic classification.</title>
        <authorList>
            <person name="Goeker M."/>
        </authorList>
    </citation>
    <scope>NUCLEOTIDE SEQUENCE [LARGE SCALE GENOMIC DNA]</scope>
    <source>
        <strain evidence="2 3">DSM 12706</strain>
    </source>
</reference>
<dbReference type="EMBL" id="JACHIH010000007">
    <property type="protein sequence ID" value="MBB5046965.1"/>
    <property type="molecule type" value="Genomic_DNA"/>
</dbReference>
<evidence type="ECO:0000313" key="3">
    <source>
        <dbReference type="Proteomes" id="UP000542353"/>
    </source>
</evidence>
<proteinExistence type="predicted"/>
<dbReference type="AlphaFoldDB" id="A0A7W7Z363"/>
<accession>A0A7W7Z363</accession>
<organism evidence="2 3">
    <name type="scientific">Rhodopseudomonas rhenobacensis</name>
    <dbReference type="NCBI Taxonomy" id="87461"/>
    <lineage>
        <taxon>Bacteria</taxon>
        <taxon>Pseudomonadati</taxon>
        <taxon>Pseudomonadota</taxon>
        <taxon>Alphaproteobacteria</taxon>
        <taxon>Hyphomicrobiales</taxon>
        <taxon>Nitrobacteraceae</taxon>
        <taxon>Rhodopseudomonas</taxon>
    </lineage>
</organism>
<feature type="compositionally biased region" description="Basic and acidic residues" evidence="1">
    <location>
        <begin position="24"/>
        <end position="33"/>
    </location>
</feature>
<protein>
    <submittedName>
        <fullName evidence="2">Uncharacterized protein</fullName>
    </submittedName>
</protein>
<sequence>MVKDSKTTKKKPAKKPSEGGPGRPRVDPGDLRTDRIAFRIHPDLTAELNKVARLNGEVRTAFIERLMIATINNTWGYDILDAIGRRIEYPEDHPVKQMAASRTPFQTFAARSAGARFTLEDFAKLPPAPKRR</sequence>
<dbReference type="Proteomes" id="UP000542353">
    <property type="component" value="Unassembled WGS sequence"/>
</dbReference>
<comment type="caution">
    <text evidence="2">The sequence shown here is derived from an EMBL/GenBank/DDBJ whole genome shotgun (WGS) entry which is preliminary data.</text>
</comment>
<keyword evidence="3" id="KW-1185">Reference proteome</keyword>
<evidence type="ECO:0000256" key="1">
    <source>
        <dbReference type="SAM" id="MobiDB-lite"/>
    </source>
</evidence>
<evidence type="ECO:0000313" key="2">
    <source>
        <dbReference type="EMBL" id="MBB5046965.1"/>
    </source>
</evidence>
<gene>
    <name evidence="2" type="ORF">HNR60_001714</name>
</gene>
<dbReference type="RefSeq" id="WP_184256349.1">
    <property type="nucleotide sequence ID" value="NZ_JACHIH010000007.1"/>
</dbReference>